<evidence type="ECO:0000313" key="2">
    <source>
        <dbReference type="EMBL" id="MBU3841887.1"/>
    </source>
</evidence>
<dbReference type="Pfam" id="PF02698">
    <property type="entry name" value="DUF218"/>
    <property type="match status" value="1"/>
</dbReference>
<dbReference type="InterPro" id="IPR014729">
    <property type="entry name" value="Rossmann-like_a/b/a_fold"/>
</dbReference>
<protein>
    <submittedName>
        <fullName evidence="2">YdcF family protein</fullName>
    </submittedName>
</protein>
<dbReference type="GO" id="GO:0005886">
    <property type="term" value="C:plasma membrane"/>
    <property type="evidence" value="ECO:0007669"/>
    <property type="project" value="TreeGrafter"/>
</dbReference>
<dbReference type="CDD" id="cd06259">
    <property type="entry name" value="YdcF-like"/>
    <property type="match status" value="1"/>
</dbReference>
<dbReference type="AlphaFoldDB" id="A0A9E2NWX2"/>
<accession>A0A9E2NWX2</accession>
<reference evidence="2" key="1">
    <citation type="journal article" date="2021" name="PeerJ">
        <title>Extensive microbial diversity within the chicken gut microbiome revealed by metagenomics and culture.</title>
        <authorList>
            <person name="Gilroy R."/>
            <person name="Ravi A."/>
            <person name="Getino M."/>
            <person name="Pursley I."/>
            <person name="Horton D.L."/>
            <person name="Alikhan N.F."/>
            <person name="Baker D."/>
            <person name="Gharbi K."/>
            <person name="Hall N."/>
            <person name="Watson M."/>
            <person name="Adriaenssens E.M."/>
            <person name="Foster-Nyarko E."/>
            <person name="Jarju S."/>
            <person name="Secka A."/>
            <person name="Antonio M."/>
            <person name="Oren A."/>
            <person name="Chaudhuri R.R."/>
            <person name="La Ragione R."/>
            <person name="Hildebrand F."/>
            <person name="Pallen M.J."/>
        </authorList>
    </citation>
    <scope>NUCLEOTIDE SEQUENCE</scope>
    <source>
        <strain evidence="2">A6-441</strain>
    </source>
</reference>
<organism evidence="2 3">
    <name type="scientific">Candidatus Fusobacterium pullicola</name>
    <dbReference type="NCBI Taxonomy" id="2838601"/>
    <lineage>
        <taxon>Bacteria</taxon>
        <taxon>Fusobacteriati</taxon>
        <taxon>Fusobacteriota</taxon>
        <taxon>Fusobacteriia</taxon>
        <taxon>Fusobacteriales</taxon>
        <taxon>Fusobacteriaceae</taxon>
        <taxon>Fusobacterium</taxon>
    </lineage>
</organism>
<reference evidence="2" key="2">
    <citation type="submission" date="2021-04" db="EMBL/GenBank/DDBJ databases">
        <authorList>
            <person name="Gilroy R."/>
        </authorList>
    </citation>
    <scope>NUCLEOTIDE SEQUENCE</scope>
    <source>
        <strain evidence="2">A6-441</strain>
    </source>
</reference>
<proteinExistence type="predicted"/>
<evidence type="ECO:0000259" key="1">
    <source>
        <dbReference type="Pfam" id="PF02698"/>
    </source>
</evidence>
<dbReference type="InterPro" id="IPR051599">
    <property type="entry name" value="Cell_Envelope_Assoc"/>
</dbReference>
<dbReference type="Proteomes" id="UP000724657">
    <property type="component" value="Unassembled WGS sequence"/>
</dbReference>
<dbReference type="GO" id="GO:0043164">
    <property type="term" value="P:Gram-negative-bacterium-type cell wall biogenesis"/>
    <property type="evidence" value="ECO:0007669"/>
    <property type="project" value="TreeGrafter"/>
</dbReference>
<dbReference type="GO" id="GO:0000270">
    <property type="term" value="P:peptidoglycan metabolic process"/>
    <property type="evidence" value="ECO:0007669"/>
    <property type="project" value="TreeGrafter"/>
</dbReference>
<dbReference type="Gene3D" id="3.40.50.620">
    <property type="entry name" value="HUPs"/>
    <property type="match status" value="1"/>
</dbReference>
<comment type="caution">
    <text evidence="2">The sequence shown here is derived from an EMBL/GenBank/DDBJ whole genome shotgun (WGS) entry which is preliminary data.</text>
</comment>
<sequence>MRKKIAVIFLLVMTVVIFKNLGEYLVLNEKPERVDAIVVYSGDSGERTVKGVELLKDGYAEKIIFSGGAVYDDVRMADLMEEHAIKLGVDPNKIIKDREAGTTYENALFTRDLLEANGYKKIILVTSNYHSRRSYLTTKKVFEGSRIDIITVASNDEFSSSWWRSGRSLLILINEYAKIVGYYFQGKI</sequence>
<evidence type="ECO:0000313" key="3">
    <source>
        <dbReference type="Proteomes" id="UP000724657"/>
    </source>
</evidence>
<dbReference type="PANTHER" id="PTHR30336">
    <property type="entry name" value="INNER MEMBRANE PROTEIN, PROBABLE PERMEASE"/>
    <property type="match status" value="1"/>
</dbReference>
<feature type="domain" description="DUF218" evidence="1">
    <location>
        <begin position="35"/>
        <end position="177"/>
    </location>
</feature>
<name>A0A9E2NWX2_9FUSO</name>
<gene>
    <name evidence="2" type="ORF">IAA47_02710</name>
</gene>
<dbReference type="PANTHER" id="PTHR30336:SF4">
    <property type="entry name" value="ENVELOPE BIOGENESIS FACTOR ELYC"/>
    <property type="match status" value="1"/>
</dbReference>
<dbReference type="EMBL" id="JAHLFN010000020">
    <property type="protein sequence ID" value="MBU3841887.1"/>
    <property type="molecule type" value="Genomic_DNA"/>
</dbReference>
<dbReference type="InterPro" id="IPR003848">
    <property type="entry name" value="DUF218"/>
</dbReference>